<dbReference type="AlphaFoldDB" id="A0A841GZ99"/>
<dbReference type="GO" id="GO:0015344">
    <property type="term" value="F:siderophore uptake transmembrane transporter activity"/>
    <property type="evidence" value="ECO:0007669"/>
    <property type="project" value="TreeGrafter"/>
</dbReference>
<dbReference type="CDD" id="cd01347">
    <property type="entry name" value="ligand_gated_channel"/>
    <property type="match status" value="1"/>
</dbReference>
<dbReference type="PROSITE" id="PS52016">
    <property type="entry name" value="TONB_DEPENDENT_REC_3"/>
    <property type="match status" value="1"/>
</dbReference>
<organism evidence="17 18">
    <name type="scientific">Longimicrobium terrae</name>
    <dbReference type="NCBI Taxonomy" id="1639882"/>
    <lineage>
        <taxon>Bacteria</taxon>
        <taxon>Pseudomonadati</taxon>
        <taxon>Gemmatimonadota</taxon>
        <taxon>Longimicrobiia</taxon>
        <taxon>Longimicrobiales</taxon>
        <taxon>Longimicrobiaceae</taxon>
        <taxon>Longimicrobium</taxon>
    </lineage>
</organism>
<evidence type="ECO:0000256" key="12">
    <source>
        <dbReference type="PROSITE-ProRule" id="PRU01360"/>
    </source>
</evidence>
<feature type="signal peptide" evidence="14">
    <location>
        <begin position="1"/>
        <end position="21"/>
    </location>
</feature>
<keyword evidence="3 12" id="KW-1134">Transmembrane beta strand</keyword>
<dbReference type="SUPFAM" id="SSF56935">
    <property type="entry name" value="Porins"/>
    <property type="match status" value="1"/>
</dbReference>
<keyword evidence="7" id="KW-0408">Iron</keyword>
<gene>
    <name evidence="17" type="ORF">HNQ61_002714</name>
</gene>
<keyword evidence="5 12" id="KW-0812">Transmembrane</keyword>
<evidence type="ECO:0000256" key="9">
    <source>
        <dbReference type="ARBA" id="ARBA00023077"/>
    </source>
</evidence>
<dbReference type="PANTHER" id="PTHR32552:SF68">
    <property type="entry name" value="FERRICHROME OUTER MEMBRANE TRANSPORTER_PHAGE RECEPTOR"/>
    <property type="match status" value="1"/>
</dbReference>
<accession>A0A841GZ99</accession>
<evidence type="ECO:0000256" key="7">
    <source>
        <dbReference type="ARBA" id="ARBA00023004"/>
    </source>
</evidence>
<evidence type="ECO:0000256" key="3">
    <source>
        <dbReference type="ARBA" id="ARBA00022452"/>
    </source>
</evidence>
<reference evidence="17 18" key="1">
    <citation type="submission" date="2020-08" db="EMBL/GenBank/DDBJ databases">
        <title>Genomic Encyclopedia of Type Strains, Phase IV (KMG-IV): sequencing the most valuable type-strain genomes for metagenomic binning, comparative biology and taxonomic classification.</title>
        <authorList>
            <person name="Goeker M."/>
        </authorList>
    </citation>
    <scope>NUCLEOTIDE SEQUENCE [LARGE SCALE GENOMIC DNA]</scope>
    <source>
        <strain evidence="17 18">DSM 29007</strain>
    </source>
</reference>
<evidence type="ECO:0000256" key="10">
    <source>
        <dbReference type="ARBA" id="ARBA00023136"/>
    </source>
</evidence>
<evidence type="ECO:0000256" key="11">
    <source>
        <dbReference type="ARBA" id="ARBA00023237"/>
    </source>
</evidence>
<keyword evidence="9 13" id="KW-0798">TonB box</keyword>
<comment type="caution">
    <text evidence="17">The sequence shown here is derived from an EMBL/GenBank/DDBJ whole genome shotgun (WGS) entry which is preliminary data.</text>
</comment>
<keyword evidence="2 12" id="KW-0813">Transport</keyword>
<evidence type="ECO:0000256" key="1">
    <source>
        <dbReference type="ARBA" id="ARBA00004571"/>
    </source>
</evidence>
<evidence type="ECO:0000256" key="14">
    <source>
        <dbReference type="SAM" id="SignalP"/>
    </source>
</evidence>
<dbReference type="Gene3D" id="2.40.170.20">
    <property type="entry name" value="TonB-dependent receptor, beta-barrel domain"/>
    <property type="match status" value="1"/>
</dbReference>
<keyword evidence="18" id="KW-1185">Reference proteome</keyword>
<keyword evidence="10 12" id="KW-0472">Membrane</keyword>
<evidence type="ECO:0000256" key="4">
    <source>
        <dbReference type="ARBA" id="ARBA00022496"/>
    </source>
</evidence>
<evidence type="ECO:0000259" key="15">
    <source>
        <dbReference type="Pfam" id="PF00593"/>
    </source>
</evidence>
<name>A0A841GZ99_9BACT</name>
<feature type="domain" description="TonB-dependent receptor-like beta-barrel" evidence="15">
    <location>
        <begin position="209"/>
        <end position="642"/>
    </location>
</feature>
<dbReference type="PANTHER" id="PTHR32552">
    <property type="entry name" value="FERRICHROME IRON RECEPTOR-RELATED"/>
    <property type="match status" value="1"/>
</dbReference>
<dbReference type="Gene3D" id="2.170.130.10">
    <property type="entry name" value="TonB-dependent receptor, plug domain"/>
    <property type="match status" value="1"/>
</dbReference>
<feature type="domain" description="TonB-dependent receptor plug" evidence="16">
    <location>
        <begin position="47"/>
        <end position="156"/>
    </location>
</feature>
<evidence type="ECO:0000256" key="5">
    <source>
        <dbReference type="ARBA" id="ARBA00022692"/>
    </source>
</evidence>
<feature type="chain" id="PRO_5033025550" evidence="14">
    <location>
        <begin position="22"/>
        <end position="679"/>
    </location>
</feature>
<sequence>MISLRFAAAVLAAAFPSLALAQADTARVQPLDTVTVQALGSPIPALRAPFPVSVVRGAEIRQARAGLALSDALSAIPGVQVDNRFNYAVGERISIRGFGARAQFGVRGVRVLVDGIPATLPDGQTTLNHVDPAALERAEVIRGPASALYGNASGGVIRLTSIPAPDAPLATEHRVVGGSDGLLRLESSAGGRSGSATYRAWASRLRYDGYRRHADADNLLGGGSVGWTRGADELGATVNFVRYEARNPGSLSDSLLRVDRSQAFARNVEQRTGEEGRQAQLGLSWRRTMGAGALDVSAYGVGRSLDNPIPTNIIDLSRRVLGGRAAWTGGAGPLRWTAGAEGARQADERRTFGNQAGERGAAALDQRERVGFASAFAQGTAALGRLQLLGALRYDRFRFSVDDRLVAADNPNDSGGRTLSALSPALGVSVAVMRDVSLYANVATAFETPTTTELANRPSGAGGFNPELDAQRTTSLEVGGKARLAAWAWVEAAAYHARVRDALIPFEVEGAPGRVFYRNAGRARHRGVESSLILSPRPGWTARAAYTWTDARFGRYVVGDADRAGTRVPGIAPHRVEASLLASPARGPFAGIDARYVSATPVADADREGRLASPAYALLDARVGWEGAARGRVSPFIGVTNLLDREYNTSVVVNAFGGRYYEPGPGRALITGLRLSFRR</sequence>
<dbReference type="EMBL" id="JACHIA010000007">
    <property type="protein sequence ID" value="MBB6071090.1"/>
    <property type="molecule type" value="Genomic_DNA"/>
</dbReference>
<dbReference type="InterPro" id="IPR036942">
    <property type="entry name" value="Beta-barrel_TonB_sf"/>
</dbReference>
<evidence type="ECO:0000256" key="8">
    <source>
        <dbReference type="ARBA" id="ARBA00023065"/>
    </source>
</evidence>
<dbReference type="GO" id="GO:0009279">
    <property type="term" value="C:cell outer membrane"/>
    <property type="evidence" value="ECO:0007669"/>
    <property type="project" value="UniProtKB-SubCell"/>
</dbReference>
<keyword evidence="4" id="KW-0410">Iron transport</keyword>
<dbReference type="InterPro" id="IPR000531">
    <property type="entry name" value="Beta-barrel_TonB"/>
</dbReference>
<dbReference type="Pfam" id="PF00593">
    <property type="entry name" value="TonB_dep_Rec_b-barrel"/>
    <property type="match status" value="1"/>
</dbReference>
<keyword evidence="11 12" id="KW-0998">Cell outer membrane</keyword>
<evidence type="ECO:0000313" key="17">
    <source>
        <dbReference type="EMBL" id="MBB6071090.1"/>
    </source>
</evidence>
<dbReference type="RefSeq" id="WP_170033672.1">
    <property type="nucleotide sequence ID" value="NZ_JABDTL010000001.1"/>
</dbReference>
<keyword evidence="17" id="KW-0675">Receptor</keyword>
<evidence type="ECO:0000256" key="2">
    <source>
        <dbReference type="ARBA" id="ARBA00022448"/>
    </source>
</evidence>
<evidence type="ECO:0000259" key="16">
    <source>
        <dbReference type="Pfam" id="PF07715"/>
    </source>
</evidence>
<evidence type="ECO:0000256" key="6">
    <source>
        <dbReference type="ARBA" id="ARBA00022729"/>
    </source>
</evidence>
<dbReference type="Proteomes" id="UP000582837">
    <property type="component" value="Unassembled WGS sequence"/>
</dbReference>
<keyword evidence="8" id="KW-0406">Ion transport</keyword>
<evidence type="ECO:0000313" key="18">
    <source>
        <dbReference type="Proteomes" id="UP000582837"/>
    </source>
</evidence>
<comment type="subcellular location">
    <subcellularLocation>
        <location evidence="1 12">Cell outer membrane</location>
        <topology evidence="1 12">Multi-pass membrane protein</topology>
    </subcellularLocation>
</comment>
<dbReference type="InterPro" id="IPR039426">
    <property type="entry name" value="TonB-dep_rcpt-like"/>
</dbReference>
<proteinExistence type="inferred from homology"/>
<dbReference type="InterPro" id="IPR012910">
    <property type="entry name" value="Plug_dom"/>
</dbReference>
<dbReference type="Pfam" id="PF07715">
    <property type="entry name" value="Plug"/>
    <property type="match status" value="1"/>
</dbReference>
<dbReference type="InterPro" id="IPR037066">
    <property type="entry name" value="Plug_dom_sf"/>
</dbReference>
<comment type="similarity">
    <text evidence="12 13">Belongs to the TonB-dependent receptor family.</text>
</comment>
<evidence type="ECO:0000256" key="13">
    <source>
        <dbReference type="RuleBase" id="RU003357"/>
    </source>
</evidence>
<protein>
    <submittedName>
        <fullName evidence="17">Iron complex outermembrane receptor protein</fullName>
    </submittedName>
</protein>
<keyword evidence="6 14" id="KW-0732">Signal</keyword>